<keyword evidence="1" id="KW-0175">Coiled coil</keyword>
<evidence type="ECO:0000313" key="4">
    <source>
        <dbReference type="Proteomes" id="UP000461443"/>
    </source>
</evidence>
<accession>A0A845SK62</accession>
<organism evidence="3 4">
    <name type="scientific">Acerihabitans arboris</name>
    <dbReference type="NCBI Taxonomy" id="2691583"/>
    <lineage>
        <taxon>Bacteria</taxon>
        <taxon>Pseudomonadati</taxon>
        <taxon>Pseudomonadota</taxon>
        <taxon>Gammaproteobacteria</taxon>
        <taxon>Enterobacterales</taxon>
        <taxon>Pectobacteriaceae</taxon>
        <taxon>Acerihabitans</taxon>
    </lineage>
</organism>
<dbReference type="EMBL" id="WUBS01000007">
    <property type="protein sequence ID" value="NDL63386.1"/>
    <property type="molecule type" value="Genomic_DNA"/>
</dbReference>
<feature type="coiled-coil region" evidence="1">
    <location>
        <begin position="112"/>
        <end position="184"/>
    </location>
</feature>
<feature type="compositionally biased region" description="Basic and acidic residues" evidence="2">
    <location>
        <begin position="1"/>
        <end position="13"/>
    </location>
</feature>
<gene>
    <name evidence="3" type="ORF">GRH90_11595</name>
</gene>
<sequence>MRRRCSQDDDHGHGCGQDNVAGLTPVLFRRKQKRHPALEPESVADGQERALSRALRLLLPIRRQRLLRCEQRLREQQRQLRLSVDRAGEEERLLTGQRQRYALLRDGFERENRGRRQRLEQLDRTLAQERREHGRVARHQGNLQQLAREREALQSVLAQAREDARRRQREVEKLELLLTQLLTQQQETL</sequence>
<feature type="region of interest" description="Disordered" evidence="2">
    <location>
        <begin position="1"/>
        <end position="20"/>
    </location>
</feature>
<reference evidence="3 4" key="1">
    <citation type="submission" date="2019-12" db="EMBL/GenBank/DDBJ databases">
        <authorList>
            <person name="Lee S.D."/>
        </authorList>
    </citation>
    <scope>NUCLEOTIDE SEQUENCE [LARGE SCALE GENOMIC DNA]</scope>
    <source>
        <strain evidence="3 4">SAP-6</strain>
    </source>
</reference>
<evidence type="ECO:0000256" key="1">
    <source>
        <dbReference type="SAM" id="Coils"/>
    </source>
</evidence>
<evidence type="ECO:0000256" key="2">
    <source>
        <dbReference type="SAM" id="MobiDB-lite"/>
    </source>
</evidence>
<evidence type="ECO:0000313" key="3">
    <source>
        <dbReference type="EMBL" id="NDL63386.1"/>
    </source>
</evidence>
<proteinExistence type="predicted"/>
<comment type="caution">
    <text evidence="3">The sequence shown here is derived from an EMBL/GenBank/DDBJ whole genome shotgun (WGS) entry which is preliminary data.</text>
</comment>
<dbReference type="RefSeq" id="WP_162366103.1">
    <property type="nucleotide sequence ID" value="NZ_WUBS01000007.1"/>
</dbReference>
<dbReference type="AlphaFoldDB" id="A0A845SK62"/>
<reference evidence="3 4" key="2">
    <citation type="submission" date="2020-02" db="EMBL/GenBank/DDBJ databases">
        <title>The new genus of Enterobacteriales.</title>
        <authorList>
            <person name="Kim I.S."/>
        </authorList>
    </citation>
    <scope>NUCLEOTIDE SEQUENCE [LARGE SCALE GENOMIC DNA]</scope>
    <source>
        <strain evidence="3 4">SAP-6</strain>
    </source>
</reference>
<dbReference type="Proteomes" id="UP000461443">
    <property type="component" value="Unassembled WGS sequence"/>
</dbReference>
<protein>
    <submittedName>
        <fullName evidence="3">Uncharacterized protein</fullName>
    </submittedName>
</protein>
<name>A0A845SK62_9GAMM</name>
<keyword evidence="4" id="KW-1185">Reference proteome</keyword>